<dbReference type="InterPro" id="IPR007078">
    <property type="entry name" value="Haem_export_protD_CcmD"/>
</dbReference>
<evidence type="ECO:0000256" key="10">
    <source>
        <dbReference type="ARBA" id="ARBA00022989"/>
    </source>
</evidence>
<evidence type="ECO:0000256" key="2">
    <source>
        <dbReference type="ARBA" id="ARBA00004377"/>
    </source>
</evidence>
<comment type="function">
    <text evidence="1 12">Required for the export of heme to the periplasm for the biogenesis of c-type cytochromes.</text>
</comment>
<evidence type="ECO:0000256" key="1">
    <source>
        <dbReference type="ARBA" id="ARBA00002442"/>
    </source>
</evidence>
<evidence type="ECO:0000256" key="5">
    <source>
        <dbReference type="ARBA" id="ARBA00022448"/>
    </source>
</evidence>
<keyword evidence="8 12" id="KW-0812">Transmembrane</keyword>
<evidence type="ECO:0000256" key="3">
    <source>
        <dbReference type="ARBA" id="ARBA00008741"/>
    </source>
</evidence>
<evidence type="ECO:0000256" key="12">
    <source>
        <dbReference type="RuleBase" id="RU363101"/>
    </source>
</evidence>
<evidence type="ECO:0000256" key="6">
    <source>
        <dbReference type="ARBA" id="ARBA00022475"/>
    </source>
</evidence>
<dbReference type="NCBIfam" id="TIGR03141">
    <property type="entry name" value="cytochro_ccmD"/>
    <property type="match status" value="1"/>
</dbReference>
<protein>
    <recommendedName>
        <fullName evidence="4 12">Heme exporter protein D</fullName>
    </recommendedName>
</protein>
<keyword evidence="9 12" id="KW-0201">Cytochrome c-type biogenesis</keyword>
<gene>
    <name evidence="14" type="primary">ccmD</name>
    <name evidence="14" type="ORF">QS748_05530</name>
</gene>
<evidence type="ECO:0000256" key="7">
    <source>
        <dbReference type="ARBA" id="ARBA00022519"/>
    </source>
</evidence>
<dbReference type="Proteomes" id="UP001178148">
    <property type="component" value="Unassembled WGS sequence"/>
</dbReference>
<feature type="transmembrane region" description="Helical" evidence="12">
    <location>
        <begin position="20"/>
        <end position="40"/>
    </location>
</feature>
<accession>A0AA90SXH0</accession>
<sequence>MYFKDISSFIAMGGHGVFVWLAYGATLLVIAYNVMAPALARKKLKAQFLRQKQRQILQNNGGSSVNAQADKQKITKEHVKA</sequence>
<organism evidence="14 15">
    <name type="scientific">Candidatus Endonucleibacter bathymodioli</name>
    <dbReference type="NCBI Taxonomy" id="539814"/>
    <lineage>
        <taxon>Bacteria</taxon>
        <taxon>Pseudomonadati</taxon>
        <taxon>Pseudomonadota</taxon>
        <taxon>Gammaproteobacteria</taxon>
        <taxon>Oceanospirillales</taxon>
        <taxon>Endozoicomonadaceae</taxon>
        <taxon>Candidatus Endonucleibacter</taxon>
    </lineage>
</organism>
<proteinExistence type="inferred from homology"/>
<evidence type="ECO:0000313" key="14">
    <source>
        <dbReference type="EMBL" id="MDP0588673.1"/>
    </source>
</evidence>
<evidence type="ECO:0000256" key="9">
    <source>
        <dbReference type="ARBA" id="ARBA00022748"/>
    </source>
</evidence>
<dbReference type="GO" id="GO:0017004">
    <property type="term" value="P:cytochrome complex assembly"/>
    <property type="evidence" value="ECO:0007669"/>
    <property type="project" value="UniProtKB-KW"/>
</dbReference>
<evidence type="ECO:0000256" key="4">
    <source>
        <dbReference type="ARBA" id="ARBA00016461"/>
    </source>
</evidence>
<comment type="caution">
    <text evidence="14">The sequence shown here is derived from an EMBL/GenBank/DDBJ whole genome shotgun (WGS) entry which is preliminary data.</text>
</comment>
<comment type="similarity">
    <text evidence="3 12">Belongs to the CcmD/CycX/HelD family.</text>
</comment>
<dbReference type="GO" id="GO:0015886">
    <property type="term" value="P:heme transport"/>
    <property type="evidence" value="ECO:0007669"/>
    <property type="project" value="InterPro"/>
</dbReference>
<name>A0AA90SXH0_9GAMM</name>
<keyword evidence="11 12" id="KW-0472">Membrane</keyword>
<evidence type="ECO:0000256" key="11">
    <source>
        <dbReference type="ARBA" id="ARBA00023136"/>
    </source>
</evidence>
<feature type="region of interest" description="Disordered" evidence="13">
    <location>
        <begin position="59"/>
        <end position="81"/>
    </location>
</feature>
<evidence type="ECO:0000256" key="13">
    <source>
        <dbReference type="SAM" id="MobiDB-lite"/>
    </source>
</evidence>
<dbReference type="PANTHER" id="PTHR37531">
    <property type="entry name" value="HEME EXPORTER PROTEIN D"/>
    <property type="match status" value="1"/>
</dbReference>
<keyword evidence="6 12" id="KW-1003">Cell membrane</keyword>
<dbReference type="EMBL" id="JASXSV010000006">
    <property type="protein sequence ID" value="MDP0588673.1"/>
    <property type="molecule type" value="Genomic_DNA"/>
</dbReference>
<evidence type="ECO:0000256" key="8">
    <source>
        <dbReference type="ARBA" id="ARBA00022692"/>
    </source>
</evidence>
<dbReference type="InterPro" id="IPR052075">
    <property type="entry name" value="Heme_exporter_D"/>
</dbReference>
<keyword evidence="10 12" id="KW-1133">Transmembrane helix</keyword>
<keyword evidence="15" id="KW-1185">Reference proteome</keyword>
<comment type="subcellular location">
    <subcellularLocation>
        <location evidence="2 12">Cell inner membrane</location>
        <topology evidence="2 12">Single-pass membrane protein</topology>
    </subcellularLocation>
</comment>
<dbReference type="PANTHER" id="PTHR37531:SF1">
    <property type="entry name" value="HEME EXPORTER PROTEIN D"/>
    <property type="match status" value="1"/>
</dbReference>
<dbReference type="GO" id="GO:1903607">
    <property type="term" value="P:cytochrome c biosynthetic process"/>
    <property type="evidence" value="ECO:0007669"/>
    <property type="project" value="TreeGrafter"/>
</dbReference>
<feature type="compositionally biased region" description="Basic and acidic residues" evidence="13">
    <location>
        <begin position="70"/>
        <end position="81"/>
    </location>
</feature>
<dbReference type="AlphaFoldDB" id="A0AA90SXH0"/>
<feature type="compositionally biased region" description="Polar residues" evidence="13">
    <location>
        <begin position="59"/>
        <end position="69"/>
    </location>
</feature>
<dbReference type="GO" id="GO:0005886">
    <property type="term" value="C:plasma membrane"/>
    <property type="evidence" value="ECO:0007669"/>
    <property type="project" value="UniProtKB-SubCell"/>
</dbReference>
<evidence type="ECO:0000313" key="15">
    <source>
        <dbReference type="Proteomes" id="UP001178148"/>
    </source>
</evidence>
<dbReference type="Pfam" id="PF04995">
    <property type="entry name" value="CcmD"/>
    <property type="match status" value="1"/>
</dbReference>
<keyword evidence="7 12" id="KW-0997">Cell inner membrane</keyword>
<reference evidence="14 15" key="1">
    <citation type="journal article" date="2023" name="bioRxiv">
        <title>An intranuclear bacterial parasite of deep-sea mussels expresses apoptosis inhibitors acquired from its host.</title>
        <authorList>
            <person name="Gonzalez Porras M.A."/>
            <person name="Assie A."/>
            <person name="Tietjen M."/>
            <person name="Violette M."/>
            <person name="Kleiner M."/>
            <person name="Gruber-Vodicka H."/>
            <person name="Dubilier N."/>
            <person name="Leisch N."/>
        </authorList>
    </citation>
    <scope>NUCLEOTIDE SEQUENCE [LARGE SCALE GENOMIC DNA]</scope>
    <source>
        <strain evidence="14">IAP13</strain>
    </source>
</reference>
<keyword evidence="5 12" id="KW-0813">Transport</keyword>